<organism evidence="11 12">
    <name type="scientific">Strongylocentrotus purpuratus</name>
    <name type="common">Purple sea urchin</name>
    <dbReference type="NCBI Taxonomy" id="7668"/>
    <lineage>
        <taxon>Eukaryota</taxon>
        <taxon>Metazoa</taxon>
        <taxon>Echinodermata</taxon>
        <taxon>Eleutherozoa</taxon>
        <taxon>Echinozoa</taxon>
        <taxon>Echinoidea</taxon>
        <taxon>Euechinoidea</taxon>
        <taxon>Echinacea</taxon>
        <taxon>Camarodonta</taxon>
        <taxon>Echinidea</taxon>
        <taxon>Strongylocentrotidae</taxon>
        <taxon>Strongylocentrotus</taxon>
    </lineage>
</organism>
<dbReference type="PROSITE" id="PS00022">
    <property type="entry name" value="EGF_1"/>
    <property type="match status" value="3"/>
</dbReference>
<evidence type="ECO:0000256" key="1">
    <source>
        <dbReference type="ARBA" id="ARBA00004613"/>
    </source>
</evidence>
<evidence type="ECO:0008006" key="13">
    <source>
        <dbReference type="Google" id="ProtNLM"/>
    </source>
</evidence>
<dbReference type="SMART" id="SM00181">
    <property type="entry name" value="EGF"/>
    <property type="match status" value="3"/>
</dbReference>
<feature type="disulfide bond" evidence="7">
    <location>
        <begin position="218"/>
        <end position="227"/>
    </location>
</feature>
<dbReference type="KEGG" id="spu:100892419"/>
<feature type="disulfide bond" evidence="7">
    <location>
        <begin position="186"/>
        <end position="195"/>
    </location>
</feature>
<dbReference type="EnsemblMetazoa" id="XM_011671867">
    <property type="protein sequence ID" value="XP_011670169"/>
    <property type="gene ID" value="LOC100892419"/>
</dbReference>
<accession>A0A7M7HHU4</accession>
<dbReference type="OMA" id="PTCAIRQ"/>
<dbReference type="InterPro" id="IPR050969">
    <property type="entry name" value="Dev_Signal_Modulators"/>
</dbReference>
<keyword evidence="12" id="KW-1185">Reference proteome</keyword>
<feature type="signal peptide" evidence="8">
    <location>
        <begin position="1"/>
        <end position="16"/>
    </location>
</feature>
<dbReference type="GO" id="GO:0005576">
    <property type="term" value="C:extracellular region"/>
    <property type="evidence" value="ECO:0000318"/>
    <property type="project" value="GO_Central"/>
</dbReference>
<dbReference type="Pfam" id="PF23106">
    <property type="entry name" value="EGF_Teneurin"/>
    <property type="match status" value="1"/>
</dbReference>
<dbReference type="OrthoDB" id="10045365at2759"/>
<dbReference type="PROSITE" id="PS50026">
    <property type="entry name" value="EGF_3"/>
    <property type="match status" value="2"/>
</dbReference>
<comment type="caution">
    <text evidence="7">Lacks conserved residue(s) required for the propagation of feature annotation.</text>
</comment>
<evidence type="ECO:0000256" key="4">
    <source>
        <dbReference type="ARBA" id="ARBA00022729"/>
    </source>
</evidence>
<dbReference type="PANTHER" id="PTHR14949:SF55">
    <property type="entry name" value="WNT INHIBITORY FACTOR 1"/>
    <property type="match status" value="1"/>
</dbReference>
<keyword evidence="3" id="KW-0964">Secreted</keyword>
<proteinExistence type="predicted"/>
<evidence type="ECO:0000256" key="2">
    <source>
        <dbReference type="ARBA" id="ARBA00022473"/>
    </source>
</evidence>
<protein>
    <recommendedName>
        <fullName evidence="13">Wnt inhibitory factor 1</fullName>
    </recommendedName>
</protein>
<feature type="domain" description="EGF-like" evidence="9">
    <location>
        <begin position="197"/>
        <end position="228"/>
    </location>
</feature>
<keyword evidence="7" id="KW-0245">EGF-like domain</keyword>
<feature type="domain" description="WIF" evidence="10">
    <location>
        <begin position="28"/>
        <end position="161"/>
    </location>
</feature>
<dbReference type="InterPro" id="IPR000742">
    <property type="entry name" value="EGF"/>
</dbReference>
<dbReference type="Gene3D" id="2.10.25.10">
    <property type="entry name" value="Laminin"/>
    <property type="match status" value="3"/>
</dbReference>
<dbReference type="RefSeq" id="XP_011670169.2">
    <property type="nucleotide sequence ID" value="XM_011671867.2"/>
</dbReference>
<dbReference type="PROSITE" id="PS50814">
    <property type="entry name" value="WIF"/>
    <property type="match status" value="1"/>
</dbReference>
<feature type="disulfide bond" evidence="7">
    <location>
        <begin position="200"/>
        <end position="210"/>
    </location>
</feature>
<dbReference type="InterPro" id="IPR003306">
    <property type="entry name" value="WIF"/>
</dbReference>
<dbReference type="Gene3D" id="2.60.40.2170">
    <property type="entry name" value="Wnt, WIF domain"/>
    <property type="match status" value="1"/>
</dbReference>
<dbReference type="GO" id="GO:0005102">
    <property type="term" value="F:signaling receptor binding"/>
    <property type="evidence" value="ECO:0000318"/>
    <property type="project" value="GO_Central"/>
</dbReference>
<feature type="disulfide bond" evidence="7">
    <location>
        <begin position="168"/>
        <end position="178"/>
    </location>
</feature>
<evidence type="ECO:0000313" key="11">
    <source>
        <dbReference type="EnsemblMetazoa" id="XP_011670169"/>
    </source>
</evidence>
<dbReference type="InParanoid" id="A0A7M7HHU4"/>
<evidence type="ECO:0000256" key="8">
    <source>
        <dbReference type="SAM" id="SignalP"/>
    </source>
</evidence>
<evidence type="ECO:0000256" key="5">
    <source>
        <dbReference type="ARBA" id="ARBA00023157"/>
    </source>
</evidence>
<dbReference type="GO" id="GO:0009986">
    <property type="term" value="C:cell surface"/>
    <property type="evidence" value="ECO:0000318"/>
    <property type="project" value="GO_Central"/>
</dbReference>
<dbReference type="InterPro" id="IPR038677">
    <property type="entry name" value="WIF_sf"/>
</dbReference>
<feature type="domain" description="EGF-like" evidence="9">
    <location>
        <begin position="164"/>
        <end position="196"/>
    </location>
</feature>
<keyword evidence="2" id="KW-0217">Developmental protein</keyword>
<dbReference type="GeneID" id="100892419"/>
<reference evidence="12" key="1">
    <citation type="submission" date="2015-02" db="EMBL/GenBank/DDBJ databases">
        <title>Genome sequencing for Strongylocentrotus purpuratus.</title>
        <authorList>
            <person name="Murali S."/>
            <person name="Liu Y."/>
            <person name="Vee V."/>
            <person name="English A."/>
            <person name="Wang M."/>
            <person name="Skinner E."/>
            <person name="Han Y."/>
            <person name="Muzny D.M."/>
            <person name="Worley K.C."/>
            <person name="Gibbs R.A."/>
        </authorList>
    </citation>
    <scope>NUCLEOTIDE SEQUENCE</scope>
</reference>
<comment type="subcellular location">
    <subcellularLocation>
        <location evidence="1">Secreted</location>
    </subcellularLocation>
</comment>
<evidence type="ECO:0000256" key="7">
    <source>
        <dbReference type="PROSITE-ProRule" id="PRU00076"/>
    </source>
</evidence>
<dbReference type="PANTHER" id="PTHR14949">
    <property type="entry name" value="EGF-LIKE-DOMAIN, MULTIPLE 7, 8"/>
    <property type="match status" value="1"/>
</dbReference>
<dbReference type="PROSITE" id="PS01186">
    <property type="entry name" value="EGF_2"/>
    <property type="match status" value="3"/>
</dbReference>
<evidence type="ECO:0000259" key="10">
    <source>
        <dbReference type="PROSITE" id="PS50814"/>
    </source>
</evidence>
<sequence length="269" mass="29055">MESAFAFLCLLTIVLAADPGPLSSDVDVWIDPVQARELLCRGATLDIVRGGEAQPIIQKLRNKLTVIPPDINTVNITWRAAPGFHYAIHARTANTRLMENLAITIPPSGTIPTSESVFQVELRCTGRQTGIASGRFVLKIWDETKRLIPGSPLRIPFQKQCWKKVKPCHPPCGNGAVCADDGVCECPEGYYGTSCKHAICIPHCFNGGSCIEPSVCQCQDGFTGNRCQTASCLDNCSDNGQCVAPDTCVCRYGWTGPTCAIRQLGVDGI</sequence>
<evidence type="ECO:0000313" key="12">
    <source>
        <dbReference type="Proteomes" id="UP000007110"/>
    </source>
</evidence>
<evidence type="ECO:0000256" key="6">
    <source>
        <dbReference type="ARBA" id="ARBA00023180"/>
    </source>
</evidence>
<feature type="chain" id="PRO_5029788733" description="Wnt inhibitory factor 1" evidence="8">
    <location>
        <begin position="17"/>
        <end position="269"/>
    </location>
</feature>
<evidence type="ECO:0000256" key="3">
    <source>
        <dbReference type="ARBA" id="ARBA00022525"/>
    </source>
</evidence>
<keyword evidence="5 7" id="KW-1015">Disulfide bond</keyword>
<keyword evidence="4 8" id="KW-0732">Signal</keyword>
<reference evidence="11" key="2">
    <citation type="submission" date="2021-01" db="UniProtKB">
        <authorList>
            <consortium name="EnsemblMetazoa"/>
        </authorList>
    </citation>
    <scope>IDENTIFICATION</scope>
</reference>
<dbReference type="AlphaFoldDB" id="A0A7M7HHU4"/>
<name>A0A7M7HHU4_STRPU</name>
<evidence type="ECO:0000259" key="9">
    <source>
        <dbReference type="PROSITE" id="PS50026"/>
    </source>
</evidence>
<keyword evidence="6" id="KW-0325">Glycoprotein</keyword>
<dbReference type="Proteomes" id="UP000007110">
    <property type="component" value="Unassembled WGS sequence"/>
</dbReference>
<dbReference type="Pfam" id="PF02019">
    <property type="entry name" value="WIF"/>
    <property type="match status" value="1"/>
</dbReference>
<dbReference type="SMART" id="SM00469">
    <property type="entry name" value="WIF"/>
    <property type="match status" value="1"/>
</dbReference>